<dbReference type="InterPro" id="IPR011431">
    <property type="entry name" value="Trafficking_Pga2"/>
</dbReference>
<dbReference type="VEuPathDB" id="FungiDB:CAGL0J05720g"/>
<evidence type="ECO:0000313" key="2">
    <source>
        <dbReference type="EMBL" id="KTB11072.1"/>
    </source>
</evidence>
<dbReference type="PANTHER" id="PTHR28199">
    <property type="entry name" value="PROCESSING OF GAS1 AND ALP PROTEIN 2"/>
    <property type="match status" value="1"/>
</dbReference>
<dbReference type="AlphaFoldDB" id="A0A0W0DBE3"/>
<dbReference type="Proteomes" id="UP000054886">
    <property type="component" value="Unassembled WGS sequence"/>
</dbReference>
<evidence type="ECO:0000256" key="1">
    <source>
        <dbReference type="SAM" id="MobiDB-lite"/>
    </source>
</evidence>
<feature type="compositionally biased region" description="Acidic residues" evidence="1">
    <location>
        <begin position="126"/>
        <end position="137"/>
    </location>
</feature>
<dbReference type="OMA" id="FGWGNKT"/>
<dbReference type="PIRSF" id="PIRSF022909">
    <property type="entry name" value="UCP022909"/>
    <property type="match status" value="1"/>
</dbReference>
<organism evidence="2 3">
    <name type="scientific">Candida glabrata</name>
    <name type="common">Yeast</name>
    <name type="synonym">Torulopsis glabrata</name>
    <dbReference type="NCBI Taxonomy" id="5478"/>
    <lineage>
        <taxon>Eukaryota</taxon>
        <taxon>Fungi</taxon>
        <taxon>Dikarya</taxon>
        <taxon>Ascomycota</taxon>
        <taxon>Saccharomycotina</taxon>
        <taxon>Saccharomycetes</taxon>
        <taxon>Saccharomycetales</taxon>
        <taxon>Saccharomycetaceae</taxon>
        <taxon>Nakaseomyces</taxon>
    </lineage>
</organism>
<dbReference type="VEuPathDB" id="FungiDB:GWK60_J05511"/>
<accession>A0A0W0DBE3</accession>
<proteinExistence type="predicted"/>
<dbReference type="GO" id="GO:0015031">
    <property type="term" value="P:protein transport"/>
    <property type="evidence" value="ECO:0007669"/>
    <property type="project" value="EnsemblFungi"/>
</dbReference>
<name>A0A0W0DBE3_CANGB</name>
<feature type="region of interest" description="Disordered" evidence="1">
    <location>
        <begin position="118"/>
        <end position="137"/>
    </location>
</feature>
<dbReference type="EMBL" id="LLZZ01000043">
    <property type="protein sequence ID" value="KTB11072.1"/>
    <property type="molecule type" value="Genomic_DNA"/>
</dbReference>
<dbReference type="PhylomeDB" id="A0A0W0DBE3"/>
<comment type="caution">
    <text evidence="2">The sequence shown here is derived from an EMBL/GenBank/DDBJ whole genome shotgun (WGS) entry which is preliminary data.</text>
</comment>
<dbReference type="OrthoDB" id="4227028at2759"/>
<reference evidence="2 3" key="1">
    <citation type="submission" date="2015-10" db="EMBL/GenBank/DDBJ databases">
        <title>Draft genomes sequences of Candida glabrata isolates 1A, 1B, 2A, 2B, 3A and 3B.</title>
        <authorList>
            <person name="Haavelsrud O.E."/>
            <person name="Gaustad P."/>
        </authorList>
    </citation>
    <scope>NUCLEOTIDE SEQUENCE [LARGE SCALE GENOMIC DNA]</scope>
    <source>
        <strain evidence="2">910700640</strain>
    </source>
</reference>
<dbReference type="PANTHER" id="PTHR28199:SF1">
    <property type="entry name" value="PROCESSING OF GAS1 AND ALP PROTEIN 2"/>
    <property type="match status" value="1"/>
</dbReference>
<dbReference type="VEuPathDB" id="FungiDB:GW608_J05555"/>
<dbReference type="Pfam" id="PF07543">
    <property type="entry name" value="PGA2"/>
    <property type="match status" value="1"/>
</dbReference>
<gene>
    <name evidence="2" type="ORF">AO440_003008</name>
</gene>
<evidence type="ECO:0000313" key="3">
    <source>
        <dbReference type="Proteomes" id="UP000054886"/>
    </source>
</evidence>
<dbReference type="VEuPathDB" id="FungiDB:B1J91_J05720g"/>
<dbReference type="VEuPathDB" id="FungiDB:GVI51_J05533"/>
<protein>
    <submittedName>
        <fullName evidence="2">Processing of GAS1 and ALP protein 2</fullName>
    </submittedName>
</protein>
<sequence>MERISKIFENSIDNILSIEPRKALRIVIIVGAYMLFRNLVTRDQNRRQLARQVRQEEERKKEEREKTLLERPEDFEVETIAKSSTTEYGWGKKTRQRVKRQQEVLERAVDDLKRHEQLKLSGTGYDSDEEIEELLED</sequence>